<evidence type="ECO:0000313" key="3">
    <source>
        <dbReference type="EMBL" id="SPJ72573.1"/>
    </source>
</evidence>
<feature type="region of interest" description="Disordered" evidence="2">
    <location>
        <begin position="469"/>
        <end position="491"/>
    </location>
</feature>
<evidence type="ECO:0000313" key="4">
    <source>
        <dbReference type="Proteomes" id="UP001187734"/>
    </source>
</evidence>
<accession>A0AAE8M1V7</accession>
<feature type="region of interest" description="Disordered" evidence="2">
    <location>
        <begin position="505"/>
        <end position="530"/>
    </location>
</feature>
<comment type="caution">
    <text evidence="3">The sequence shown here is derived from an EMBL/GenBank/DDBJ whole genome shotgun (WGS) entry which is preliminary data.</text>
</comment>
<proteinExistence type="predicted"/>
<dbReference type="EMBL" id="ONZP01000069">
    <property type="protein sequence ID" value="SPJ72573.1"/>
    <property type="molecule type" value="Genomic_DNA"/>
</dbReference>
<name>A0AAE8M1V7_9HYPO</name>
<dbReference type="SUPFAM" id="SSF48557">
    <property type="entry name" value="L-aspartase-like"/>
    <property type="match status" value="1"/>
</dbReference>
<dbReference type="PANTHER" id="PTHR43172:SF1">
    <property type="entry name" value="ADENYLOSUCCINATE LYASE"/>
    <property type="match status" value="1"/>
</dbReference>
<evidence type="ECO:0000256" key="2">
    <source>
        <dbReference type="SAM" id="MobiDB-lite"/>
    </source>
</evidence>
<protein>
    <submittedName>
        <fullName evidence="3">Uncharacterized protein</fullName>
    </submittedName>
</protein>
<dbReference type="PANTHER" id="PTHR43172">
    <property type="entry name" value="ADENYLOSUCCINATE LYASE"/>
    <property type="match status" value="1"/>
</dbReference>
<dbReference type="Gene3D" id="1.10.275.60">
    <property type="match status" value="1"/>
</dbReference>
<dbReference type="Gene3D" id="1.20.200.10">
    <property type="entry name" value="Fumarase/aspartase (Central domain)"/>
    <property type="match status" value="1"/>
</dbReference>
<dbReference type="GO" id="GO:0044208">
    <property type="term" value="P:'de novo' AMP biosynthetic process"/>
    <property type="evidence" value="ECO:0007669"/>
    <property type="project" value="TreeGrafter"/>
</dbReference>
<evidence type="ECO:0000256" key="1">
    <source>
        <dbReference type="ARBA" id="ARBA00023239"/>
    </source>
</evidence>
<organism evidence="3 4">
    <name type="scientific">Fusarium torulosum</name>
    <dbReference type="NCBI Taxonomy" id="33205"/>
    <lineage>
        <taxon>Eukaryota</taxon>
        <taxon>Fungi</taxon>
        <taxon>Dikarya</taxon>
        <taxon>Ascomycota</taxon>
        <taxon>Pezizomycotina</taxon>
        <taxon>Sordariomycetes</taxon>
        <taxon>Hypocreomycetidae</taxon>
        <taxon>Hypocreales</taxon>
        <taxon>Nectriaceae</taxon>
        <taxon>Fusarium</taxon>
    </lineage>
</organism>
<keyword evidence="4" id="KW-1185">Reference proteome</keyword>
<dbReference type="GO" id="GO:0005829">
    <property type="term" value="C:cytosol"/>
    <property type="evidence" value="ECO:0007669"/>
    <property type="project" value="TreeGrafter"/>
</dbReference>
<dbReference type="GO" id="GO:0070626">
    <property type="term" value="F:(S)-2-(5-amino-1-(5-phospho-D-ribosyl)imidazole-4-carboxamido) succinate lyase (fumarate-forming) activity"/>
    <property type="evidence" value="ECO:0007669"/>
    <property type="project" value="TreeGrafter"/>
</dbReference>
<dbReference type="InterPro" id="IPR008948">
    <property type="entry name" value="L-Aspartase-like"/>
</dbReference>
<dbReference type="Proteomes" id="UP001187734">
    <property type="component" value="Unassembled WGS sequence"/>
</dbReference>
<dbReference type="AlphaFoldDB" id="A0AAE8M1V7"/>
<feature type="compositionally biased region" description="Polar residues" evidence="2">
    <location>
        <begin position="505"/>
        <end position="517"/>
    </location>
</feature>
<sequence length="530" mass="59139">MTSFFRNQTHLAVQPRVPANSTTLPLYRNPMNVKRRCGCPDIAHALDSRAEYSTWRKLWLYLAQSQKQMGVDLITDAAIEEMKGHLFITDGDLAEAMKIDKTDIKQMIMTQKFRFSLAVGSDAASQINYAAPFQFVSRNTHVILVRQALDLFIPKLLEVMYRLKEFALSQKSRRATDWVLDLGRDLMKLEKIRDDILLCGTQGTVNELLSLSRALGGGVELCEELDALLCKKVGLKGCYDAGNIPTEKYERDLNLAVGSALADLALGISRTLTEWGFFKTKQRDSKSTFMITDLIKRANTDALAIAAEWARCLGHGLAVGPHALQAMFTSVDSLVRRFEYLIVEISPYSIEPLLEEELPAIITSKIRQRMVAGGKSGEYVLQTLAHFSCQTLREQENSGLPHGFFNKIRETVFFMPVWGEIDEMYRSALDTVDYEKTVDAVCAPGGSLDQLFEAYLASVEKVKSYQTPDKGKDKLVESCSSGDDADDEDPLATAVRWAVRSPGTMVTSDYQSDSGESTGRVGNHGYRPFV</sequence>
<dbReference type="GO" id="GO:0004018">
    <property type="term" value="F:N6-(1,2-dicarboxyethyl)AMP AMP-lyase (fumarate-forming) activity"/>
    <property type="evidence" value="ECO:0007669"/>
    <property type="project" value="TreeGrafter"/>
</dbReference>
<reference evidence="3" key="1">
    <citation type="submission" date="2018-03" db="EMBL/GenBank/DDBJ databases">
        <authorList>
            <person name="Guldener U."/>
        </authorList>
    </citation>
    <scope>NUCLEOTIDE SEQUENCE</scope>
</reference>
<keyword evidence="1" id="KW-0456">Lyase</keyword>
<gene>
    <name evidence="3" type="ORF">FTOL_02302</name>
</gene>